<evidence type="ECO:0000313" key="3">
    <source>
        <dbReference type="EMBL" id="CAK0787333.1"/>
    </source>
</evidence>
<proteinExistence type="predicted"/>
<name>A0AAV1IMU0_9CHLO</name>
<feature type="domain" description="Protein kinase" evidence="2">
    <location>
        <begin position="155"/>
        <end position="508"/>
    </location>
</feature>
<dbReference type="PROSITE" id="PS00108">
    <property type="entry name" value="PROTEIN_KINASE_ST"/>
    <property type="match status" value="1"/>
</dbReference>
<dbReference type="PANTHER" id="PTHR46699:SF1">
    <property type="entry name" value="SERINE_THREONINE-PROTEIN KINASE STN8, CHLOROPLASTIC"/>
    <property type="match status" value="1"/>
</dbReference>
<dbReference type="EMBL" id="CAUYUE010000017">
    <property type="protein sequence ID" value="CAK0787333.1"/>
    <property type="molecule type" value="Genomic_DNA"/>
</dbReference>
<reference evidence="3 4" key="1">
    <citation type="submission" date="2023-10" db="EMBL/GenBank/DDBJ databases">
        <authorList>
            <person name="Maclean D."/>
            <person name="Macfadyen A."/>
        </authorList>
    </citation>
    <scope>NUCLEOTIDE SEQUENCE [LARGE SCALE GENOMIC DNA]</scope>
</reference>
<dbReference type="InterPro" id="IPR008271">
    <property type="entry name" value="Ser/Thr_kinase_AS"/>
</dbReference>
<organism evidence="3 4">
    <name type="scientific">Coccomyxa viridis</name>
    <dbReference type="NCBI Taxonomy" id="1274662"/>
    <lineage>
        <taxon>Eukaryota</taxon>
        <taxon>Viridiplantae</taxon>
        <taxon>Chlorophyta</taxon>
        <taxon>core chlorophytes</taxon>
        <taxon>Trebouxiophyceae</taxon>
        <taxon>Trebouxiophyceae incertae sedis</taxon>
        <taxon>Coccomyxaceae</taxon>
        <taxon>Coccomyxa</taxon>
    </lineage>
</organism>
<dbReference type="AlphaFoldDB" id="A0AAV1IMU0"/>
<dbReference type="InterPro" id="IPR011009">
    <property type="entry name" value="Kinase-like_dom_sf"/>
</dbReference>
<accession>A0AAV1IMU0</accession>
<feature type="region of interest" description="Disordered" evidence="1">
    <location>
        <begin position="1"/>
        <end position="24"/>
    </location>
</feature>
<sequence length="512" mass="55911">MRAKALQISPTAPENRALSSVSRKPATVRVHKRGRLHVRAGLLPDTDQILSAAESIGGAASSNARDLQGIAAGIRSAAETLGAYLPWPLADPTLALGADVANIVGLQPTWEGVSRLLAIYYILLLRPSPFLGLLDFYVLVPLSKVIQRRYQVADLTLRDRMGSGNFGQVFEGIRNKNGRRITGSSLSKEEKKRRVVLKRVNLDGSVLRSNFLKAGTMARGAGETGVAEAYMCSRIMRDPLVRQCVAEYQGEFIADASDGGFTKGTQWLVWKFESDSTLGDALSGSLGAKFPESLEEIMLGRIRENLDTEKRDAAIIKSILKKVLIALKRLHSLGIVHRDVKPENILITGGGNVKIIDFGAAADLCTGLNFSPGQGFLDPRYSPPEELVLPKRFPKAPFPAAAALVSPLAWQIGRPDLFDSYSAGVLLMQMAVPELRSASALRGFNKALGECDYDLKEWRNTKGYRYDFDLLDRKGGAAWDLAQKLICRRNAVNRGRLSAAGALAHRFFLPEL</sequence>
<keyword evidence="4" id="KW-1185">Reference proteome</keyword>
<feature type="compositionally biased region" description="Polar residues" evidence="1">
    <location>
        <begin position="8"/>
        <end position="22"/>
    </location>
</feature>
<dbReference type="Proteomes" id="UP001314263">
    <property type="component" value="Unassembled WGS sequence"/>
</dbReference>
<evidence type="ECO:0000313" key="4">
    <source>
        <dbReference type="Proteomes" id="UP001314263"/>
    </source>
</evidence>
<dbReference type="SUPFAM" id="SSF56112">
    <property type="entry name" value="Protein kinase-like (PK-like)"/>
    <property type="match status" value="1"/>
</dbReference>
<dbReference type="SMART" id="SM00220">
    <property type="entry name" value="S_TKc"/>
    <property type="match status" value="1"/>
</dbReference>
<evidence type="ECO:0000256" key="1">
    <source>
        <dbReference type="SAM" id="MobiDB-lite"/>
    </source>
</evidence>
<evidence type="ECO:0000259" key="2">
    <source>
        <dbReference type="PROSITE" id="PS50011"/>
    </source>
</evidence>
<dbReference type="PANTHER" id="PTHR46699">
    <property type="entry name" value="SERINE/THREONINE-PROTEIN KINASE STN8, CHLOROPLASTIC-RELATED"/>
    <property type="match status" value="1"/>
</dbReference>
<dbReference type="PROSITE" id="PS50011">
    <property type="entry name" value="PROTEIN_KINASE_DOM"/>
    <property type="match status" value="1"/>
</dbReference>
<comment type="caution">
    <text evidence="3">The sequence shown here is derived from an EMBL/GenBank/DDBJ whole genome shotgun (WGS) entry which is preliminary data.</text>
</comment>
<gene>
    <name evidence="3" type="ORF">CVIRNUC_010551</name>
</gene>
<dbReference type="GO" id="GO:0005524">
    <property type="term" value="F:ATP binding"/>
    <property type="evidence" value="ECO:0007669"/>
    <property type="project" value="InterPro"/>
</dbReference>
<dbReference type="InterPro" id="IPR000719">
    <property type="entry name" value="Prot_kinase_dom"/>
</dbReference>
<dbReference type="Gene3D" id="1.10.510.10">
    <property type="entry name" value="Transferase(Phosphotransferase) domain 1"/>
    <property type="match status" value="1"/>
</dbReference>
<dbReference type="Pfam" id="PF00069">
    <property type="entry name" value="Pkinase"/>
    <property type="match status" value="1"/>
</dbReference>
<dbReference type="GO" id="GO:0004672">
    <property type="term" value="F:protein kinase activity"/>
    <property type="evidence" value="ECO:0007669"/>
    <property type="project" value="InterPro"/>
</dbReference>
<protein>
    <recommendedName>
        <fullName evidence="2">Protein kinase domain-containing protein</fullName>
    </recommendedName>
</protein>